<keyword evidence="1" id="KW-1133">Transmembrane helix</keyword>
<evidence type="ECO:0000313" key="3">
    <source>
        <dbReference type="Proteomes" id="UP001451303"/>
    </source>
</evidence>
<proteinExistence type="predicted"/>
<protein>
    <submittedName>
        <fullName evidence="2">Uncharacterized protein</fullName>
    </submittedName>
</protein>
<keyword evidence="3" id="KW-1185">Reference proteome</keyword>
<sequence>MERGTNTVIWDMVAGLRWLHEGKNGTATRVLGGMRRIYDSISFLFLIKLFSDPFWFLFSLVRSSLAPEITTVTSPLPGAQELYTNGLSCLLLILQVVSFSILLLAYVEVCRCYGIRQCQVCAYNDYPGDKEEGVWFMFAIQEPGDGL</sequence>
<feature type="transmembrane region" description="Helical" evidence="1">
    <location>
        <begin position="82"/>
        <end position="107"/>
    </location>
</feature>
<evidence type="ECO:0000256" key="1">
    <source>
        <dbReference type="SAM" id="Phobius"/>
    </source>
</evidence>
<dbReference type="EMBL" id="JAVLET010000005">
    <property type="protein sequence ID" value="KAL0469940.1"/>
    <property type="molecule type" value="Genomic_DNA"/>
</dbReference>
<gene>
    <name evidence="2" type="ORF">QR685DRAFT_304924</name>
</gene>
<reference evidence="2 3" key="1">
    <citation type="submission" date="2023-09" db="EMBL/GenBank/DDBJ databases">
        <title>Multi-omics analysis of a traditional fermented food reveals byproduct-associated fungal strains for waste-to-food upcycling.</title>
        <authorList>
            <consortium name="Lawrence Berkeley National Laboratory"/>
            <person name="Rekdal V.M."/>
            <person name="Villalobos-Escobedo J.M."/>
            <person name="Rodriguez-Valeron N."/>
            <person name="Garcia M.O."/>
            <person name="Vasquez D.P."/>
            <person name="Damayanti I."/>
            <person name="Sorensen P.M."/>
            <person name="Baidoo E.E."/>
            <person name="De Carvalho A.C."/>
            <person name="Riley R."/>
            <person name="Lipzen A."/>
            <person name="He G."/>
            <person name="Yan M."/>
            <person name="Haridas S."/>
            <person name="Daum C."/>
            <person name="Yoshinaga Y."/>
            <person name="Ng V."/>
            <person name="Grigoriev I.V."/>
            <person name="Munk R."/>
            <person name="Nuraida L."/>
            <person name="Wijaya C.H."/>
            <person name="Morales P.-C."/>
            <person name="Keasling J.D."/>
        </authorList>
    </citation>
    <scope>NUCLEOTIDE SEQUENCE [LARGE SCALE GENOMIC DNA]</scope>
    <source>
        <strain evidence="2 3">FGSC 2613</strain>
    </source>
</reference>
<dbReference type="Proteomes" id="UP001451303">
    <property type="component" value="Unassembled WGS sequence"/>
</dbReference>
<accession>A0ABR3DB84</accession>
<keyword evidence="1" id="KW-0812">Transmembrane</keyword>
<name>A0ABR3DB84_NEUIN</name>
<comment type="caution">
    <text evidence="2">The sequence shown here is derived from an EMBL/GenBank/DDBJ whole genome shotgun (WGS) entry which is preliminary data.</text>
</comment>
<evidence type="ECO:0000313" key="2">
    <source>
        <dbReference type="EMBL" id="KAL0469940.1"/>
    </source>
</evidence>
<keyword evidence="1" id="KW-0472">Membrane</keyword>
<feature type="transmembrane region" description="Helical" evidence="1">
    <location>
        <begin position="43"/>
        <end position="62"/>
    </location>
</feature>
<organism evidence="2 3">
    <name type="scientific">Neurospora intermedia</name>
    <dbReference type="NCBI Taxonomy" id="5142"/>
    <lineage>
        <taxon>Eukaryota</taxon>
        <taxon>Fungi</taxon>
        <taxon>Dikarya</taxon>
        <taxon>Ascomycota</taxon>
        <taxon>Pezizomycotina</taxon>
        <taxon>Sordariomycetes</taxon>
        <taxon>Sordariomycetidae</taxon>
        <taxon>Sordariales</taxon>
        <taxon>Sordariaceae</taxon>
        <taxon>Neurospora</taxon>
    </lineage>
</organism>